<dbReference type="Proteomes" id="UP000565724">
    <property type="component" value="Unassembled WGS sequence"/>
</dbReference>
<evidence type="ECO:0000256" key="2">
    <source>
        <dbReference type="ARBA" id="ARBA00007531"/>
    </source>
</evidence>
<evidence type="ECO:0000256" key="7">
    <source>
        <dbReference type="SAM" id="SignalP"/>
    </source>
</evidence>
<comment type="subcellular location">
    <subcellularLocation>
        <location evidence="1">Cell membrane</location>
    </subcellularLocation>
</comment>
<dbReference type="InterPro" id="IPR013783">
    <property type="entry name" value="Ig-like_fold"/>
</dbReference>
<dbReference type="GO" id="GO:0005886">
    <property type="term" value="C:plasma membrane"/>
    <property type="evidence" value="ECO:0007669"/>
    <property type="project" value="UniProtKB-SubCell"/>
</dbReference>
<evidence type="ECO:0000313" key="8">
    <source>
        <dbReference type="EMBL" id="NUU19045.1"/>
    </source>
</evidence>
<keyword evidence="9" id="KW-1185">Reference proteome</keyword>
<sequence length="228" mass="24044">MTRTACFLLVVAFALVSGGCATTPATPETLATAEVRGTAPADLKAQLGDAGFADLWNVDVTWSPIDDAVGYEVQRHDSSQADDLWSTVSEDTLSSEATSATDRYVGYDATLWYRVRAVLDASNATPWSSSWRVEIPKGDVLYEVEGTAASASITMSTASGTEQADIDLPLTTKSGEVGLCLTNPIQHPYISAQNKGRTGTVTCRITVRGVVESENTSSGAYAIATCSS</sequence>
<evidence type="ECO:0000256" key="6">
    <source>
        <dbReference type="ARBA" id="ARBA00023136"/>
    </source>
</evidence>
<proteinExistence type="inferred from homology"/>
<comment type="caution">
    <text evidence="8">The sequence shown here is derived from an EMBL/GenBank/DDBJ whole genome shotgun (WGS) entry which is preliminary data.</text>
</comment>
<evidence type="ECO:0000256" key="4">
    <source>
        <dbReference type="ARBA" id="ARBA00022692"/>
    </source>
</evidence>
<keyword evidence="6" id="KW-0472">Membrane</keyword>
<dbReference type="RefSeq" id="WP_175348962.1">
    <property type="nucleotide sequence ID" value="NZ_JABMCI010000070.1"/>
</dbReference>
<evidence type="ECO:0000256" key="3">
    <source>
        <dbReference type="ARBA" id="ARBA00022475"/>
    </source>
</evidence>
<gene>
    <name evidence="8" type="ORF">HP550_17490</name>
</gene>
<evidence type="ECO:0000256" key="1">
    <source>
        <dbReference type="ARBA" id="ARBA00004236"/>
    </source>
</evidence>
<feature type="signal peptide" evidence="7">
    <location>
        <begin position="1"/>
        <end position="21"/>
    </location>
</feature>
<keyword evidence="7" id="KW-0732">Signal</keyword>
<accession>A0A7Y6DZ39</accession>
<organism evidence="8 9">
    <name type="scientific">Cellulomonas humilata</name>
    <dbReference type="NCBI Taxonomy" id="144055"/>
    <lineage>
        <taxon>Bacteria</taxon>
        <taxon>Bacillati</taxon>
        <taxon>Actinomycetota</taxon>
        <taxon>Actinomycetes</taxon>
        <taxon>Micrococcales</taxon>
        <taxon>Cellulomonadaceae</taxon>
        <taxon>Cellulomonas</taxon>
    </lineage>
</organism>
<dbReference type="InterPro" id="IPR038468">
    <property type="entry name" value="MmpS_C"/>
</dbReference>
<keyword evidence="4" id="KW-0812">Transmembrane</keyword>
<feature type="chain" id="PRO_5030610979" description="Fibronectin type-III domain-containing protein" evidence="7">
    <location>
        <begin position="22"/>
        <end position="228"/>
    </location>
</feature>
<keyword evidence="3" id="KW-1003">Cell membrane</keyword>
<evidence type="ECO:0008006" key="10">
    <source>
        <dbReference type="Google" id="ProtNLM"/>
    </source>
</evidence>
<protein>
    <recommendedName>
        <fullName evidence="10">Fibronectin type-III domain-containing protein</fullName>
    </recommendedName>
</protein>
<dbReference type="PROSITE" id="PS51257">
    <property type="entry name" value="PROKAR_LIPOPROTEIN"/>
    <property type="match status" value="1"/>
</dbReference>
<dbReference type="EMBL" id="JABMCI010000070">
    <property type="protein sequence ID" value="NUU19045.1"/>
    <property type="molecule type" value="Genomic_DNA"/>
</dbReference>
<comment type="similarity">
    <text evidence="2">Belongs to the MmpS family.</text>
</comment>
<dbReference type="AlphaFoldDB" id="A0A7Y6DZ39"/>
<dbReference type="Gene3D" id="2.60.40.2880">
    <property type="entry name" value="MmpS1-5, C-terminal soluble domain"/>
    <property type="match status" value="1"/>
</dbReference>
<reference evidence="8 9" key="1">
    <citation type="submission" date="2020-05" db="EMBL/GenBank/DDBJ databases">
        <title>Genome Sequencing of Type Strains.</title>
        <authorList>
            <person name="Lemaire J.F."/>
            <person name="Inderbitzin P."/>
            <person name="Gregorio O.A."/>
            <person name="Collins S.B."/>
            <person name="Wespe N."/>
            <person name="Knight-Connoni V."/>
        </authorList>
    </citation>
    <scope>NUCLEOTIDE SEQUENCE [LARGE SCALE GENOMIC DNA]</scope>
    <source>
        <strain evidence="8 9">ATCC 25174</strain>
    </source>
</reference>
<dbReference type="InterPro" id="IPR008693">
    <property type="entry name" value="MmpS"/>
</dbReference>
<keyword evidence="5" id="KW-1133">Transmembrane helix</keyword>
<dbReference type="Gene3D" id="2.60.40.10">
    <property type="entry name" value="Immunoglobulins"/>
    <property type="match status" value="1"/>
</dbReference>
<evidence type="ECO:0000256" key="5">
    <source>
        <dbReference type="ARBA" id="ARBA00022989"/>
    </source>
</evidence>
<evidence type="ECO:0000313" key="9">
    <source>
        <dbReference type="Proteomes" id="UP000565724"/>
    </source>
</evidence>
<name>A0A7Y6DZ39_9CELL</name>
<dbReference type="GO" id="GO:0005975">
    <property type="term" value="P:carbohydrate metabolic process"/>
    <property type="evidence" value="ECO:0007669"/>
    <property type="project" value="UniProtKB-ARBA"/>
</dbReference>
<dbReference type="Pfam" id="PF05423">
    <property type="entry name" value="Mycobact_memb"/>
    <property type="match status" value="1"/>
</dbReference>